<dbReference type="Proteomes" id="UP000620124">
    <property type="component" value="Unassembled WGS sequence"/>
</dbReference>
<dbReference type="InterPro" id="IPR045130">
    <property type="entry name" value="OFUT2-like"/>
</dbReference>
<keyword evidence="4" id="KW-1133">Transmembrane helix</keyword>
<name>A0A8H7CTI8_9AGAR</name>
<keyword evidence="4" id="KW-0472">Membrane</keyword>
<evidence type="ECO:0000256" key="2">
    <source>
        <dbReference type="ARBA" id="ARBA00023253"/>
    </source>
</evidence>
<dbReference type="GO" id="GO:0046922">
    <property type="term" value="F:peptide-O-fucosyltransferase activity"/>
    <property type="evidence" value="ECO:0007669"/>
    <property type="project" value="InterPro"/>
</dbReference>
<accession>A0A8H7CTI8</accession>
<evidence type="ECO:0000256" key="4">
    <source>
        <dbReference type="SAM" id="Phobius"/>
    </source>
</evidence>
<dbReference type="PANTHER" id="PTHR13398">
    <property type="entry name" value="GDP-FUCOSE PROTEIN O-FUCOSYLTRANSFERASE 2"/>
    <property type="match status" value="1"/>
</dbReference>
<keyword evidence="1" id="KW-0808">Transferase</keyword>
<dbReference type="GO" id="GO:0006004">
    <property type="term" value="P:fucose metabolic process"/>
    <property type="evidence" value="ECO:0007669"/>
    <property type="project" value="UniProtKB-KW"/>
</dbReference>
<dbReference type="EMBL" id="JACAZI010000012">
    <property type="protein sequence ID" value="KAF7347712.1"/>
    <property type="molecule type" value="Genomic_DNA"/>
</dbReference>
<dbReference type="OrthoDB" id="423313at2759"/>
<dbReference type="AlphaFoldDB" id="A0A8H7CTI8"/>
<organism evidence="5 6">
    <name type="scientific">Mycena venus</name>
    <dbReference type="NCBI Taxonomy" id="2733690"/>
    <lineage>
        <taxon>Eukaryota</taxon>
        <taxon>Fungi</taxon>
        <taxon>Dikarya</taxon>
        <taxon>Basidiomycota</taxon>
        <taxon>Agaricomycotina</taxon>
        <taxon>Agaricomycetes</taxon>
        <taxon>Agaricomycetidae</taxon>
        <taxon>Agaricales</taxon>
        <taxon>Marasmiineae</taxon>
        <taxon>Mycenaceae</taxon>
        <taxon>Mycena</taxon>
    </lineage>
</organism>
<proteinExistence type="predicted"/>
<evidence type="ECO:0000313" key="5">
    <source>
        <dbReference type="EMBL" id="KAF7347712.1"/>
    </source>
</evidence>
<keyword evidence="3" id="KW-0119">Carbohydrate metabolism</keyword>
<comment type="caution">
    <text evidence="5">The sequence shown here is derived from an EMBL/GenBank/DDBJ whole genome shotgun (WGS) entry which is preliminary data.</text>
</comment>
<dbReference type="PANTHER" id="PTHR13398:SF0">
    <property type="entry name" value="GDP-FUCOSE PROTEIN O-FUCOSYLTRANSFERASE 2"/>
    <property type="match status" value="1"/>
</dbReference>
<evidence type="ECO:0000313" key="6">
    <source>
        <dbReference type="Proteomes" id="UP000620124"/>
    </source>
</evidence>
<evidence type="ECO:0000256" key="3">
    <source>
        <dbReference type="ARBA" id="ARBA00023277"/>
    </source>
</evidence>
<dbReference type="Gene3D" id="3.40.50.11350">
    <property type="match status" value="1"/>
</dbReference>
<evidence type="ECO:0000256" key="1">
    <source>
        <dbReference type="ARBA" id="ARBA00022679"/>
    </source>
</evidence>
<sequence>MCALHSPLQLVRGSECATEHCGHIVSISPIRPLKKNQPHVAISPTAERCLSCPFRSFSMQSDPDSRSPPQYKDELPFNRAVGPQGLLSRKRFVLVAWTALVIISLGCLATFMGYTSIPSEITTEPLDVLGGHSSAVSLPPPTASVDPLAPTSVLKGGPTLSFRDNLRPDVQYITSWVSAGWTNDVMTYINLIYLGLITERVPIIPEFIPSHIGGHVPPIPFGEVFDVPRLRQLLGQPVLEWREVKHHNSTFVDDLGCWNVWEAVQYREAYPRRSRIPDDLNLDISYTRAPDWIKMIPNFEHDQHVTFWSLARLAFPTTRKASLVTPLPSKKHGVSLPPDEHLLCYDYVYYVSAHQPFEMEYDYSPAWRYVGKYMHWTPRLQQLADEYVRRALGVPEDGTIPPYISMHVRHHDFEVWCGGLPVSECFAPLPVIARRVREVQEELYETTGTRVNHVIMTSDERNATWWREVSELGWFSPDHTDTVALYGDWYPVLIDAVIQSSGVGFVGTDRSTMSIVAARRVESWQKGPNRLVKWGTPDADDH</sequence>
<protein>
    <recommendedName>
        <fullName evidence="7">O-fucosyltransferase family protein</fullName>
    </recommendedName>
</protein>
<keyword evidence="4" id="KW-0812">Transmembrane</keyword>
<gene>
    <name evidence="5" type="ORF">MVEN_01528400</name>
</gene>
<reference evidence="5" key="1">
    <citation type="submission" date="2020-05" db="EMBL/GenBank/DDBJ databases">
        <title>Mycena genomes resolve the evolution of fungal bioluminescence.</title>
        <authorList>
            <person name="Tsai I.J."/>
        </authorList>
    </citation>
    <scope>NUCLEOTIDE SEQUENCE</scope>
    <source>
        <strain evidence="5">CCC161011</strain>
    </source>
</reference>
<evidence type="ECO:0008006" key="7">
    <source>
        <dbReference type="Google" id="ProtNLM"/>
    </source>
</evidence>
<feature type="transmembrane region" description="Helical" evidence="4">
    <location>
        <begin position="92"/>
        <end position="114"/>
    </location>
</feature>
<dbReference type="CDD" id="cd11296">
    <property type="entry name" value="O-FucT_like"/>
    <property type="match status" value="1"/>
</dbReference>
<keyword evidence="6" id="KW-1185">Reference proteome</keyword>
<keyword evidence="2" id="KW-0294">Fucose metabolism</keyword>